<proteinExistence type="predicted"/>
<dbReference type="InterPro" id="IPR050307">
    <property type="entry name" value="Sterol_Desaturase_Related"/>
</dbReference>
<protein>
    <submittedName>
        <fullName evidence="7">FXDC2-like protein</fullName>
    </submittedName>
</protein>
<evidence type="ECO:0000256" key="2">
    <source>
        <dbReference type="ARBA" id="ARBA00022692"/>
    </source>
</evidence>
<dbReference type="Pfam" id="PF04116">
    <property type="entry name" value="FA_hydroxylase"/>
    <property type="match status" value="1"/>
</dbReference>
<evidence type="ECO:0000313" key="8">
    <source>
        <dbReference type="Proteomes" id="UP001164746"/>
    </source>
</evidence>
<dbReference type="EMBL" id="CP111019">
    <property type="protein sequence ID" value="WAR13473.1"/>
    <property type="molecule type" value="Genomic_DNA"/>
</dbReference>
<dbReference type="PANTHER" id="PTHR11863">
    <property type="entry name" value="STEROL DESATURASE"/>
    <property type="match status" value="1"/>
</dbReference>
<feature type="transmembrane region" description="Helical" evidence="5">
    <location>
        <begin position="110"/>
        <end position="130"/>
    </location>
</feature>
<reference evidence="7" key="1">
    <citation type="submission" date="2022-11" db="EMBL/GenBank/DDBJ databases">
        <title>Centuries of genome instability and evolution in soft-shell clam transmissible cancer (bioRxiv).</title>
        <authorList>
            <person name="Hart S.F.M."/>
            <person name="Yonemitsu M.A."/>
            <person name="Giersch R.M."/>
            <person name="Beal B.F."/>
            <person name="Arriagada G."/>
            <person name="Davis B.W."/>
            <person name="Ostrander E.A."/>
            <person name="Goff S.P."/>
            <person name="Metzger M.J."/>
        </authorList>
    </citation>
    <scope>NUCLEOTIDE SEQUENCE</scope>
    <source>
        <strain evidence="7">MELC-2E11</strain>
        <tissue evidence="7">Siphon/mantle</tissue>
    </source>
</reference>
<keyword evidence="3 5" id="KW-1133">Transmembrane helix</keyword>
<dbReference type="InterPro" id="IPR006694">
    <property type="entry name" value="Fatty_acid_hydroxylase"/>
</dbReference>
<feature type="transmembrane region" description="Helical" evidence="5">
    <location>
        <begin position="72"/>
        <end position="90"/>
    </location>
</feature>
<name>A0ABY7EU45_MYAAR</name>
<organism evidence="7 8">
    <name type="scientific">Mya arenaria</name>
    <name type="common">Soft-shell clam</name>
    <dbReference type="NCBI Taxonomy" id="6604"/>
    <lineage>
        <taxon>Eukaryota</taxon>
        <taxon>Metazoa</taxon>
        <taxon>Spiralia</taxon>
        <taxon>Lophotrochozoa</taxon>
        <taxon>Mollusca</taxon>
        <taxon>Bivalvia</taxon>
        <taxon>Autobranchia</taxon>
        <taxon>Heteroconchia</taxon>
        <taxon>Euheterodonta</taxon>
        <taxon>Imparidentia</taxon>
        <taxon>Neoheterodontei</taxon>
        <taxon>Myida</taxon>
        <taxon>Myoidea</taxon>
        <taxon>Myidae</taxon>
        <taxon>Mya</taxon>
    </lineage>
</organism>
<comment type="subcellular location">
    <subcellularLocation>
        <location evidence="1">Membrane</location>
    </subcellularLocation>
</comment>
<sequence>MDTVGALRLPYRVQEAVDSLNVVFMLSFWSVGLAFLYVDVYQRPRWMLKYKTQPGKNQPVNRKELRRLIRQLAVNYVVVGMPYALIHYFLHKMRGSDLSFTPPHWHEFLVHFFVCVLMEEVTFYYSHRLLHTGFLYRRFHKVHHEWTAPIGLGAVYAHPVEFAFGNLMTLASGPLVTGACHVTTMTWIGLATAVTIIHHSGYHLPLLPSPEFHDYHHLKFTGNYGLLGVLDRLHKTLSPNFRRSKQGRRDHVIISAAQMVAK</sequence>
<keyword evidence="4 5" id="KW-0472">Membrane</keyword>
<evidence type="ECO:0000259" key="6">
    <source>
        <dbReference type="Pfam" id="PF04116"/>
    </source>
</evidence>
<feature type="transmembrane region" description="Helical" evidence="5">
    <location>
        <begin position="20"/>
        <end position="41"/>
    </location>
</feature>
<evidence type="ECO:0000313" key="7">
    <source>
        <dbReference type="EMBL" id="WAR13473.1"/>
    </source>
</evidence>
<gene>
    <name evidence="7" type="ORF">MAR_027653</name>
</gene>
<accession>A0ABY7EU45</accession>
<evidence type="ECO:0000256" key="4">
    <source>
        <dbReference type="ARBA" id="ARBA00023136"/>
    </source>
</evidence>
<evidence type="ECO:0000256" key="3">
    <source>
        <dbReference type="ARBA" id="ARBA00022989"/>
    </source>
</evidence>
<evidence type="ECO:0000256" key="1">
    <source>
        <dbReference type="ARBA" id="ARBA00004370"/>
    </source>
</evidence>
<evidence type="ECO:0000256" key="5">
    <source>
        <dbReference type="SAM" id="Phobius"/>
    </source>
</evidence>
<feature type="domain" description="Fatty acid hydroxylase" evidence="6">
    <location>
        <begin position="112"/>
        <end position="236"/>
    </location>
</feature>
<keyword evidence="2 5" id="KW-0812">Transmembrane</keyword>
<dbReference type="Proteomes" id="UP001164746">
    <property type="component" value="Chromosome 8"/>
</dbReference>
<keyword evidence="8" id="KW-1185">Reference proteome</keyword>